<proteinExistence type="predicted"/>
<protein>
    <submittedName>
        <fullName evidence="2">Uncharacterized protein</fullName>
    </submittedName>
</protein>
<gene>
    <name evidence="2" type="ORF">OCBIM_22005443mg</name>
</gene>
<dbReference type="AlphaFoldDB" id="A0A0L8HVZ9"/>
<evidence type="ECO:0000313" key="2">
    <source>
        <dbReference type="EMBL" id="KOF92965.1"/>
    </source>
</evidence>
<sequence length="45" mass="5448">MEREKEEKKRTFGRKQHKSGLPSSNGYILLNPFSKELMVAYRNWY</sequence>
<feature type="compositionally biased region" description="Basic and acidic residues" evidence="1">
    <location>
        <begin position="1"/>
        <end position="10"/>
    </location>
</feature>
<accession>A0A0L8HVZ9</accession>
<name>A0A0L8HVZ9_OCTBM</name>
<feature type="region of interest" description="Disordered" evidence="1">
    <location>
        <begin position="1"/>
        <end position="25"/>
    </location>
</feature>
<reference evidence="2" key="1">
    <citation type="submission" date="2015-07" db="EMBL/GenBank/DDBJ databases">
        <title>MeaNS - Measles Nucleotide Surveillance Program.</title>
        <authorList>
            <person name="Tran T."/>
            <person name="Druce J."/>
        </authorList>
    </citation>
    <scope>NUCLEOTIDE SEQUENCE</scope>
    <source>
        <strain evidence="2">UCB-OBI-ISO-001</strain>
        <tissue evidence="2">Gonad</tissue>
    </source>
</reference>
<organism evidence="2">
    <name type="scientific">Octopus bimaculoides</name>
    <name type="common">California two-spotted octopus</name>
    <dbReference type="NCBI Taxonomy" id="37653"/>
    <lineage>
        <taxon>Eukaryota</taxon>
        <taxon>Metazoa</taxon>
        <taxon>Spiralia</taxon>
        <taxon>Lophotrochozoa</taxon>
        <taxon>Mollusca</taxon>
        <taxon>Cephalopoda</taxon>
        <taxon>Coleoidea</taxon>
        <taxon>Octopodiformes</taxon>
        <taxon>Octopoda</taxon>
        <taxon>Incirrata</taxon>
        <taxon>Octopodidae</taxon>
        <taxon>Octopus</taxon>
    </lineage>
</organism>
<evidence type="ECO:0000256" key="1">
    <source>
        <dbReference type="SAM" id="MobiDB-lite"/>
    </source>
</evidence>
<dbReference type="EMBL" id="KQ417252">
    <property type="protein sequence ID" value="KOF92965.1"/>
    <property type="molecule type" value="Genomic_DNA"/>
</dbReference>